<dbReference type="InParanoid" id="A0A1Z5RGB1"/>
<reference evidence="2" key="2">
    <citation type="journal article" date="2018" name="Plant J.">
        <title>The Sorghum bicolor reference genome: improved assembly, gene annotations, a transcriptome atlas, and signatures of genome organization.</title>
        <authorList>
            <person name="McCormick R.F."/>
            <person name="Truong S.K."/>
            <person name="Sreedasyam A."/>
            <person name="Jenkins J."/>
            <person name="Shu S."/>
            <person name="Sims D."/>
            <person name="Kennedy M."/>
            <person name="Amirebrahimi M."/>
            <person name="Weers B.D."/>
            <person name="McKinley B."/>
            <person name="Mattison A."/>
            <person name="Morishige D.T."/>
            <person name="Grimwood J."/>
            <person name="Schmutz J."/>
            <person name="Mullet J.E."/>
        </authorList>
    </citation>
    <scope>NUCLEOTIDE SEQUENCE [LARGE SCALE GENOMIC DNA]</scope>
    <source>
        <strain evidence="2">cv. BTx623</strain>
    </source>
</reference>
<gene>
    <name evidence="1" type="ORF">SORBI_3006G262200</name>
</gene>
<accession>A0A1Z5RGB1</accession>
<name>A0A1Z5RGB1_SORBI</name>
<proteinExistence type="predicted"/>
<dbReference type="Proteomes" id="UP000000768">
    <property type="component" value="Chromosome 6"/>
</dbReference>
<protein>
    <submittedName>
        <fullName evidence="1">Uncharacterized protein</fullName>
    </submittedName>
</protein>
<evidence type="ECO:0000313" key="2">
    <source>
        <dbReference type="Proteomes" id="UP000000768"/>
    </source>
</evidence>
<dbReference type="Gramene" id="OQU82551">
    <property type="protein sequence ID" value="OQU82551"/>
    <property type="gene ID" value="SORBI_3006G262200"/>
</dbReference>
<reference evidence="1 2" key="1">
    <citation type="journal article" date="2009" name="Nature">
        <title>The Sorghum bicolor genome and the diversification of grasses.</title>
        <authorList>
            <person name="Paterson A.H."/>
            <person name="Bowers J.E."/>
            <person name="Bruggmann R."/>
            <person name="Dubchak I."/>
            <person name="Grimwood J."/>
            <person name="Gundlach H."/>
            <person name="Haberer G."/>
            <person name="Hellsten U."/>
            <person name="Mitros T."/>
            <person name="Poliakov A."/>
            <person name="Schmutz J."/>
            <person name="Spannagl M."/>
            <person name="Tang H."/>
            <person name="Wang X."/>
            <person name="Wicker T."/>
            <person name="Bharti A.K."/>
            <person name="Chapman J."/>
            <person name="Feltus F.A."/>
            <person name="Gowik U."/>
            <person name="Grigoriev I.V."/>
            <person name="Lyons E."/>
            <person name="Maher C.A."/>
            <person name="Martis M."/>
            <person name="Narechania A."/>
            <person name="Otillar R.P."/>
            <person name="Penning B.W."/>
            <person name="Salamov A.A."/>
            <person name="Wang Y."/>
            <person name="Zhang L."/>
            <person name="Carpita N.C."/>
            <person name="Freeling M."/>
            <person name="Gingle A.R."/>
            <person name="Hash C.T."/>
            <person name="Keller B."/>
            <person name="Klein P."/>
            <person name="Kresovich S."/>
            <person name="McCann M.C."/>
            <person name="Ming R."/>
            <person name="Peterson D.G."/>
            <person name="Mehboob-ur-Rahman"/>
            <person name="Ware D."/>
            <person name="Westhoff P."/>
            <person name="Mayer K.F."/>
            <person name="Messing J."/>
            <person name="Rokhsar D.S."/>
        </authorList>
    </citation>
    <scope>NUCLEOTIDE SEQUENCE [LARGE SCALE GENOMIC DNA]</scope>
    <source>
        <strain evidence="2">cv. BTx623</strain>
    </source>
</reference>
<keyword evidence="2" id="KW-1185">Reference proteome</keyword>
<dbReference type="AlphaFoldDB" id="A0A1Z5RGB1"/>
<dbReference type="EMBL" id="CM000765">
    <property type="protein sequence ID" value="OQU82551.1"/>
    <property type="molecule type" value="Genomic_DNA"/>
</dbReference>
<evidence type="ECO:0000313" key="1">
    <source>
        <dbReference type="EMBL" id="OQU82551.1"/>
    </source>
</evidence>
<organism evidence="1 2">
    <name type="scientific">Sorghum bicolor</name>
    <name type="common">Sorghum</name>
    <name type="synonym">Sorghum vulgare</name>
    <dbReference type="NCBI Taxonomy" id="4558"/>
    <lineage>
        <taxon>Eukaryota</taxon>
        <taxon>Viridiplantae</taxon>
        <taxon>Streptophyta</taxon>
        <taxon>Embryophyta</taxon>
        <taxon>Tracheophyta</taxon>
        <taxon>Spermatophyta</taxon>
        <taxon>Magnoliopsida</taxon>
        <taxon>Liliopsida</taxon>
        <taxon>Poales</taxon>
        <taxon>Poaceae</taxon>
        <taxon>PACMAD clade</taxon>
        <taxon>Panicoideae</taxon>
        <taxon>Andropogonodae</taxon>
        <taxon>Andropogoneae</taxon>
        <taxon>Sorghinae</taxon>
        <taxon>Sorghum</taxon>
    </lineage>
</organism>
<feature type="non-terminal residue" evidence="1">
    <location>
        <position position="1"/>
    </location>
</feature>
<sequence>LLPSLLRFLRFPEKKNTTAYLCSSRSPSPCCPCSAAMGDGGCCDRSATVAPALLLVLLLLLLPIPFPPEALAGGQHGHEAAASAGTLHRRGWSLTPPPPRVLHRPRSLLNASSRLASMHSSVW</sequence>